<reference evidence="5" key="1">
    <citation type="submission" date="2024-06" db="EMBL/GenBank/DDBJ databases">
        <title>Hwangdonia haimaensis gen. nov., sp. nov., a member of the family Flavobacteriaceae isolated from the haima cold seep.</title>
        <authorList>
            <person name="Li J."/>
        </authorList>
    </citation>
    <scope>NUCLEOTIDE SEQUENCE [LARGE SCALE GENOMIC DNA]</scope>
    <source>
        <strain evidence="5">SCSIO 19198</strain>
    </source>
</reference>
<proteinExistence type="predicted"/>
<dbReference type="Proteomes" id="UP001302486">
    <property type="component" value="Chromosome"/>
</dbReference>
<gene>
    <name evidence="4" type="ORF">RNZ46_13805</name>
</gene>
<feature type="domain" description="Outer membrane protein beta-barrel" evidence="3">
    <location>
        <begin position="45"/>
        <end position="196"/>
    </location>
</feature>
<evidence type="ECO:0000259" key="3">
    <source>
        <dbReference type="Pfam" id="PF13505"/>
    </source>
</evidence>
<dbReference type="SUPFAM" id="SSF56925">
    <property type="entry name" value="OMPA-like"/>
    <property type="match status" value="1"/>
</dbReference>
<keyword evidence="5" id="KW-1185">Reference proteome</keyword>
<dbReference type="RefSeq" id="WP_316982751.1">
    <property type="nucleotide sequence ID" value="NZ_CP136521.1"/>
</dbReference>
<name>A0AA97HQT5_9FLAO</name>
<dbReference type="Gene3D" id="2.40.160.20">
    <property type="match status" value="1"/>
</dbReference>
<feature type="signal peptide" evidence="2">
    <location>
        <begin position="1"/>
        <end position="19"/>
    </location>
</feature>
<dbReference type="InterPro" id="IPR011250">
    <property type="entry name" value="OMP/PagP_B-barrel"/>
</dbReference>
<organism evidence="4 5">
    <name type="scientific">Hwangdonia lutea</name>
    <dbReference type="NCBI Taxonomy" id="3075823"/>
    <lineage>
        <taxon>Bacteria</taxon>
        <taxon>Pseudomonadati</taxon>
        <taxon>Bacteroidota</taxon>
        <taxon>Flavobacteriia</taxon>
        <taxon>Flavobacteriales</taxon>
        <taxon>Flavobacteriaceae</taxon>
        <taxon>Hwangdonia</taxon>
    </lineage>
</organism>
<protein>
    <submittedName>
        <fullName evidence="4">Porin family protein</fullName>
    </submittedName>
</protein>
<evidence type="ECO:0000313" key="4">
    <source>
        <dbReference type="EMBL" id="WOD43063.1"/>
    </source>
</evidence>
<evidence type="ECO:0000313" key="5">
    <source>
        <dbReference type="Proteomes" id="UP001302486"/>
    </source>
</evidence>
<accession>A0AA97HQT5</accession>
<dbReference type="InterPro" id="IPR027385">
    <property type="entry name" value="Beta-barrel_OMP"/>
</dbReference>
<feature type="chain" id="PRO_5041659679" evidence="2">
    <location>
        <begin position="20"/>
        <end position="196"/>
    </location>
</feature>
<dbReference type="KEGG" id="hws:RNZ46_13805"/>
<evidence type="ECO:0000256" key="2">
    <source>
        <dbReference type="SAM" id="SignalP"/>
    </source>
</evidence>
<dbReference type="EMBL" id="CP136521">
    <property type="protein sequence ID" value="WOD43063.1"/>
    <property type="molecule type" value="Genomic_DNA"/>
</dbReference>
<dbReference type="AlphaFoldDB" id="A0AA97HQT5"/>
<sequence>MKKLILFTVLLGFSFFGFSQDKDSEKAADSVKVKSKGTAFQGVMYGVRGGLNTSNLSFDTAPNMANKHRNSIFVGFFANIGLSNTISLMPEIQFSAEGANDEKLHLDYIQAPIFFRFRLSEKIHIGAGPQVSLKVHKVDDGIKNFAYSGVGGIEFKLSHMLFADLRYTYGFSNVFDDHLNVEAKNSNIQIGVGYKF</sequence>
<keyword evidence="1 2" id="KW-0732">Signal</keyword>
<dbReference type="Pfam" id="PF13505">
    <property type="entry name" value="OMP_b-brl"/>
    <property type="match status" value="1"/>
</dbReference>
<evidence type="ECO:0000256" key="1">
    <source>
        <dbReference type="ARBA" id="ARBA00022729"/>
    </source>
</evidence>